<evidence type="ECO:0000313" key="12">
    <source>
        <dbReference type="EMBL" id="TWX64392.1"/>
    </source>
</evidence>
<evidence type="ECO:0000256" key="6">
    <source>
        <dbReference type="ARBA" id="ARBA00022694"/>
    </source>
</evidence>
<dbReference type="GO" id="GO:0002098">
    <property type="term" value="P:tRNA wobble uridine modification"/>
    <property type="evidence" value="ECO:0007669"/>
    <property type="project" value="TreeGrafter"/>
</dbReference>
<dbReference type="EC" id="2.1.1.61" evidence="12"/>
<dbReference type="AlphaFoldDB" id="A0A5C6Q6F3"/>
<dbReference type="EMBL" id="VOLR01000029">
    <property type="protein sequence ID" value="TWX55321.1"/>
    <property type="molecule type" value="Genomic_DNA"/>
</dbReference>
<keyword evidence="13" id="KW-1185">Reference proteome</keyword>
<dbReference type="Gene3D" id="3.50.50.60">
    <property type="entry name" value="FAD/NAD(P)-binding domain"/>
    <property type="match status" value="1"/>
</dbReference>
<comment type="caution">
    <text evidence="12">The sequence shown here is derived from an EMBL/GenBank/DDBJ whole genome shotgun (WGS) entry which is preliminary data.</text>
</comment>
<proteinExistence type="predicted"/>
<evidence type="ECO:0000256" key="2">
    <source>
        <dbReference type="ARBA" id="ARBA00022603"/>
    </source>
</evidence>
<dbReference type="SUPFAM" id="SSF51905">
    <property type="entry name" value="FAD/NAD(P)-binding domain"/>
    <property type="match status" value="1"/>
</dbReference>
<dbReference type="Pfam" id="PF01266">
    <property type="entry name" value="DAO"/>
    <property type="match status" value="1"/>
</dbReference>
<keyword evidence="5" id="KW-0949">S-adenosyl-L-methionine</keyword>
<evidence type="ECO:0000256" key="5">
    <source>
        <dbReference type="ARBA" id="ARBA00022691"/>
    </source>
</evidence>
<dbReference type="NCBIfam" id="TIGR03197">
    <property type="entry name" value="MnmC_Cterm"/>
    <property type="match status" value="1"/>
</dbReference>
<sequence>MIKQQKNLNTPLERKGYQIRPIIKQPESVAIIGGGIAAACVAYALTQKNIKVTLYCKDKEIAQGASSNHVGALFPLIHQQVDEISLFYQQAFWHALKCYKNLHSRGFAFSHDWCGLLEISYKTALEKRQNIFEQTSPWPKELITSVNAEQASLLAGIKLEHGGLFMPSAGWIAPGELVQQLFSAAQQTQQLSIKNQVNITALNQQDDKSWQLTTSKGIINEKVVVFCGGAESIKLNIIDELPLSSVRGQITNMATNEQIKNLSTVICHKGYLTPAHQQQHCIGATFEKDSFDIVATNAGDQYNLTMLEKCLPKLISWREQDVTSSKARLRCMTPDHLPVVGAMPDIAKHKSSYAHLAKDKNWRYHQPAPVIKNLYLLTGLGARGLCTAPLLADILTADLTGGEYPVGKQELFNLSPNRFVIRDIIRRKYL</sequence>
<dbReference type="Proteomes" id="UP000321525">
    <property type="component" value="Unassembled WGS sequence"/>
</dbReference>
<dbReference type="InterPro" id="IPR006076">
    <property type="entry name" value="FAD-dep_OxRdtase"/>
</dbReference>
<dbReference type="OrthoDB" id="9786494at2"/>
<dbReference type="GO" id="GO:0016645">
    <property type="term" value="F:oxidoreductase activity, acting on the CH-NH group of donors"/>
    <property type="evidence" value="ECO:0007669"/>
    <property type="project" value="InterPro"/>
</dbReference>
<dbReference type="PANTHER" id="PTHR13847">
    <property type="entry name" value="SARCOSINE DEHYDROGENASE-RELATED"/>
    <property type="match status" value="1"/>
</dbReference>
<name>A0A5C6Q6F3_9GAMM</name>
<dbReference type="PANTHER" id="PTHR13847:SF283">
    <property type="entry name" value="TRNA 5-METHYLAMINOMETHYL-2-THIOURIDINE BIOSYNTHESIS BIFUNCTIONAL PROTEIN MNMC"/>
    <property type="match status" value="1"/>
</dbReference>
<evidence type="ECO:0000256" key="3">
    <source>
        <dbReference type="ARBA" id="ARBA00022630"/>
    </source>
</evidence>
<dbReference type="Gene3D" id="3.30.9.10">
    <property type="entry name" value="D-Amino Acid Oxidase, subunit A, domain 2"/>
    <property type="match status" value="1"/>
</dbReference>
<keyword evidence="7" id="KW-0274">FAD</keyword>
<evidence type="ECO:0000256" key="9">
    <source>
        <dbReference type="ARBA" id="ARBA00023268"/>
    </source>
</evidence>
<keyword evidence="2 12" id="KW-0489">Methyltransferase</keyword>
<dbReference type="InterPro" id="IPR036188">
    <property type="entry name" value="FAD/NAD-bd_sf"/>
</dbReference>
<dbReference type="InterPro" id="IPR017610">
    <property type="entry name" value="tRNA_S-uridine_synth_MnmC_C"/>
</dbReference>
<protein>
    <submittedName>
        <fullName evidence="12">FAD-dependent 5-carboxymethylaminomethyl-2-thiouridine(34) oxidoreductase MnmC</fullName>
        <ecNumber evidence="12">2.1.1.61</ecNumber>
    </submittedName>
</protein>
<keyword evidence="4 12" id="KW-0808">Transferase</keyword>
<dbReference type="GO" id="GO:0005737">
    <property type="term" value="C:cytoplasm"/>
    <property type="evidence" value="ECO:0007669"/>
    <property type="project" value="TreeGrafter"/>
</dbReference>
<reference evidence="12 14" key="1">
    <citation type="submission" date="2019-07" db="EMBL/GenBank/DDBJ databases">
        <title>Genomes of sea-ice associated Colwellia species.</title>
        <authorList>
            <person name="Bowman J.P."/>
        </authorList>
    </citation>
    <scope>NUCLEOTIDE SEQUENCE [LARGE SCALE GENOMIC DNA]</scope>
    <source>
        <strain evidence="11 13">ACAM 607</strain>
        <strain evidence="12 14">IC036</strain>
    </source>
</reference>
<evidence type="ECO:0000256" key="4">
    <source>
        <dbReference type="ARBA" id="ARBA00022679"/>
    </source>
</evidence>
<dbReference type="GO" id="GO:0004808">
    <property type="term" value="F:tRNA (5-methylaminomethyl-2-thiouridylate)(34)-methyltransferase activity"/>
    <property type="evidence" value="ECO:0007669"/>
    <property type="project" value="UniProtKB-EC"/>
</dbReference>
<keyword evidence="8" id="KW-0560">Oxidoreductase</keyword>
<keyword evidence="9" id="KW-0511">Multifunctional enzyme</keyword>
<dbReference type="EMBL" id="VOLQ01000032">
    <property type="protein sequence ID" value="TWX64392.1"/>
    <property type="molecule type" value="Genomic_DNA"/>
</dbReference>
<dbReference type="GO" id="GO:0032259">
    <property type="term" value="P:methylation"/>
    <property type="evidence" value="ECO:0007669"/>
    <property type="project" value="UniProtKB-KW"/>
</dbReference>
<evidence type="ECO:0000256" key="7">
    <source>
        <dbReference type="ARBA" id="ARBA00022827"/>
    </source>
</evidence>
<feature type="domain" description="FAD dependent oxidoreductase" evidence="10">
    <location>
        <begin position="29"/>
        <end position="396"/>
    </location>
</feature>
<evidence type="ECO:0000313" key="13">
    <source>
        <dbReference type="Proteomes" id="UP000321525"/>
    </source>
</evidence>
<evidence type="ECO:0000313" key="14">
    <source>
        <dbReference type="Proteomes" id="UP000321917"/>
    </source>
</evidence>
<organism evidence="12 14">
    <name type="scientific">Colwellia hornerae</name>
    <dbReference type="NCBI Taxonomy" id="89402"/>
    <lineage>
        <taxon>Bacteria</taxon>
        <taxon>Pseudomonadati</taxon>
        <taxon>Pseudomonadota</taxon>
        <taxon>Gammaproteobacteria</taxon>
        <taxon>Alteromonadales</taxon>
        <taxon>Colwelliaceae</taxon>
        <taxon>Colwellia</taxon>
    </lineage>
</organism>
<evidence type="ECO:0000259" key="10">
    <source>
        <dbReference type="Pfam" id="PF01266"/>
    </source>
</evidence>
<dbReference type="RefSeq" id="WP_146800541.1">
    <property type="nucleotide sequence ID" value="NZ_VOLP01000028.1"/>
</dbReference>
<keyword evidence="6" id="KW-0819">tRNA processing</keyword>
<evidence type="ECO:0000256" key="8">
    <source>
        <dbReference type="ARBA" id="ARBA00023002"/>
    </source>
</evidence>
<evidence type="ECO:0000256" key="1">
    <source>
        <dbReference type="ARBA" id="ARBA00022490"/>
    </source>
</evidence>
<gene>
    <name evidence="12" type="primary">mnmC</name>
    <name evidence="11" type="ORF">ESZ26_16460</name>
    <name evidence="12" type="ORF">ESZ27_14515</name>
</gene>
<keyword evidence="3" id="KW-0285">Flavoprotein</keyword>
<accession>A0A5C6Q6F3</accession>
<dbReference type="Proteomes" id="UP000321917">
    <property type="component" value="Unassembled WGS sequence"/>
</dbReference>
<evidence type="ECO:0000313" key="11">
    <source>
        <dbReference type="EMBL" id="TWX55321.1"/>
    </source>
</evidence>
<keyword evidence="1" id="KW-0963">Cytoplasm</keyword>